<protein>
    <submittedName>
        <fullName evidence="1">Uncharacterized protein</fullName>
    </submittedName>
</protein>
<gene>
    <name evidence="1" type="ORF">L2E82_16756</name>
</gene>
<name>A0ACB9F6E4_CICIN</name>
<dbReference type="EMBL" id="CM042011">
    <property type="protein sequence ID" value="KAI3766687.1"/>
    <property type="molecule type" value="Genomic_DNA"/>
</dbReference>
<sequence length="102" mass="11340">MCYSLHIHVLCFFRFFKGSQGKLYSFSCTIATNKKFKDALSKHKTDGCECDLGQSKELEESEVLALSSIGQISSNVPLKSNGDDSLLEVEEIYPSINELLIA</sequence>
<accession>A0ACB9F6E4</accession>
<keyword evidence="2" id="KW-1185">Reference proteome</keyword>
<evidence type="ECO:0000313" key="1">
    <source>
        <dbReference type="EMBL" id="KAI3766687.1"/>
    </source>
</evidence>
<reference evidence="1 2" key="2">
    <citation type="journal article" date="2022" name="Mol. Ecol. Resour.">
        <title>The genomes of chicory, endive, great burdock and yacon provide insights into Asteraceae paleo-polyploidization history and plant inulin production.</title>
        <authorList>
            <person name="Fan W."/>
            <person name="Wang S."/>
            <person name="Wang H."/>
            <person name="Wang A."/>
            <person name="Jiang F."/>
            <person name="Liu H."/>
            <person name="Zhao H."/>
            <person name="Xu D."/>
            <person name="Zhang Y."/>
        </authorList>
    </citation>
    <scope>NUCLEOTIDE SEQUENCE [LARGE SCALE GENOMIC DNA]</scope>
    <source>
        <strain evidence="2">cv. Punajuju</strain>
        <tissue evidence="1">Leaves</tissue>
    </source>
</reference>
<comment type="caution">
    <text evidence="1">The sequence shown here is derived from an EMBL/GenBank/DDBJ whole genome shotgun (WGS) entry which is preliminary data.</text>
</comment>
<organism evidence="1 2">
    <name type="scientific">Cichorium intybus</name>
    <name type="common">Chicory</name>
    <dbReference type="NCBI Taxonomy" id="13427"/>
    <lineage>
        <taxon>Eukaryota</taxon>
        <taxon>Viridiplantae</taxon>
        <taxon>Streptophyta</taxon>
        <taxon>Embryophyta</taxon>
        <taxon>Tracheophyta</taxon>
        <taxon>Spermatophyta</taxon>
        <taxon>Magnoliopsida</taxon>
        <taxon>eudicotyledons</taxon>
        <taxon>Gunneridae</taxon>
        <taxon>Pentapetalae</taxon>
        <taxon>asterids</taxon>
        <taxon>campanulids</taxon>
        <taxon>Asterales</taxon>
        <taxon>Asteraceae</taxon>
        <taxon>Cichorioideae</taxon>
        <taxon>Cichorieae</taxon>
        <taxon>Cichoriinae</taxon>
        <taxon>Cichorium</taxon>
    </lineage>
</organism>
<dbReference type="Proteomes" id="UP001055811">
    <property type="component" value="Linkage Group LG03"/>
</dbReference>
<evidence type="ECO:0000313" key="2">
    <source>
        <dbReference type="Proteomes" id="UP001055811"/>
    </source>
</evidence>
<proteinExistence type="predicted"/>
<reference evidence="2" key="1">
    <citation type="journal article" date="2022" name="Mol. Ecol. Resour.">
        <title>The genomes of chicory, endive, great burdock and yacon provide insights into Asteraceae palaeo-polyploidization history and plant inulin production.</title>
        <authorList>
            <person name="Fan W."/>
            <person name="Wang S."/>
            <person name="Wang H."/>
            <person name="Wang A."/>
            <person name="Jiang F."/>
            <person name="Liu H."/>
            <person name="Zhao H."/>
            <person name="Xu D."/>
            <person name="Zhang Y."/>
        </authorList>
    </citation>
    <scope>NUCLEOTIDE SEQUENCE [LARGE SCALE GENOMIC DNA]</scope>
    <source>
        <strain evidence="2">cv. Punajuju</strain>
    </source>
</reference>